<accession>A0AB39ABT2</accession>
<evidence type="ECO:0000313" key="1">
    <source>
        <dbReference type="EMBL" id="XDF89617.1"/>
    </source>
</evidence>
<reference evidence="1" key="1">
    <citation type="journal article" date="2024" name="Virus Res.">
        <title>A novel genus of Pectobacterium bacteriophages display broad host range by targeting several species of Danish soft rot isolates.</title>
        <authorList>
            <person name="Pedersen J.S."/>
            <person name="Carstens A.B."/>
            <person name="Rothgard M.M."/>
            <person name="Roy C."/>
            <person name="Viry A."/>
            <person name="Papudeshi B."/>
            <person name="Kot W."/>
            <person name="Hille F."/>
            <person name="Franz C.M.A.P."/>
            <person name="Edwards R."/>
            <person name="Hansen L.H."/>
        </authorList>
    </citation>
    <scope>NUCLEOTIDE SEQUENCE</scope>
</reference>
<dbReference type="EMBL" id="PQ008972">
    <property type="protein sequence ID" value="XDF89617.1"/>
    <property type="molecule type" value="Genomic_DNA"/>
</dbReference>
<gene>
    <name evidence="1" type="ORF">MPJMYLZW_CDS0044</name>
</gene>
<protein>
    <submittedName>
        <fullName evidence="1">Uncharacterized protein</fullName>
    </submittedName>
</protein>
<reference evidence="1" key="2">
    <citation type="submission" date="2024-07" db="EMBL/GenBank/DDBJ databases">
        <authorList>
            <person name="Pedersen J.S."/>
            <person name="Mulbjerg M.R."/>
            <person name="Carstens A.B."/>
            <person name="Hansen L.H."/>
        </authorList>
    </citation>
    <scope>NUCLEOTIDE SEQUENCE</scope>
</reference>
<sequence length="42" mass="5126">MPERFSHAVNVGFRDLLFDVFHDHYKYPLAIIRYGMYYQCVI</sequence>
<proteinExistence type="predicted"/>
<name>A0AB39ABT2_9CAUD</name>
<organism evidence="1">
    <name type="scientific">Pectobacterium phage Koroua</name>
    <dbReference type="NCBI Taxonomy" id="3158138"/>
    <lineage>
        <taxon>Viruses</taxon>
        <taxon>Duplodnaviria</taxon>
        <taxon>Heunggongvirae</taxon>
        <taxon>Uroviricota</taxon>
        <taxon>Caudoviricetes</taxon>
    </lineage>
</organism>